<dbReference type="InterPro" id="IPR007016">
    <property type="entry name" value="O-antigen_ligase-rel_domated"/>
</dbReference>
<dbReference type="GO" id="GO:0016020">
    <property type="term" value="C:membrane"/>
    <property type="evidence" value="ECO:0007669"/>
    <property type="project" value="UniProtKB-SubCell"/>
</dbReference>
<sequence length="532" mass="60899">MENQHNSKYLTLLLIGLAVFIQQSSVIAGVNVSIADFITLLILVYLLFFANHLLKANHFLQFFIILYTYRMIITLCLLFFDDLIFITVKEVLASTVKYAFVVIYFYLGMIIFKLGNSKKVIVTSYIISSVTIGLFCIIAGLNKSPLLMKLLYFDEIRSKGLMNDPNYFAMTQIITLVLAYKYIHNYIFKVLACGILLWSLTTTGSKTAFIILIVLAIYFFIKKLFSRNAVSVVSMLVIMLILLCFTFYNINYYLFQLSDLDALPSLDRMASIFEEGFASLNDSGSERSVVWINAISVIKYTLGFGVGLVDYVHIGSQINGILLVAHNTYLQIFAEWGILFGALFIIFMIYLLFELFRFNISGKNVTAIVVMLTMLIYFLTVSFNNSRYVAFILGIIVFIVQYERWKGIVMKSDSLKENIIYQGLYQLIRTMTPLITIPIISRAFGPSGVGIVSFSFNIVQYFLMIASVGVQLYFNRVIAKSVNDKRQLSQQFWDIFVSKLFLALTVFAMYMVVITIFIDDYYLISYYKESIL</sequence>
<evidence type="ECO:0000256" key="1">
    <source>
        <dbReference type="ARBA" id="ARBA00004141"/>
    </source>
</evidence>
<dbReference type="GO" id="GO:0016874">
    <property type="term" value="F:ligase activity"/>
    <property type="evidence" value="ECO:0007669"/>
    <property type="project" value="UniProtKB-KW"/>
</dbReference>
<gene>
    <name evidence="7" type="primary">rfbX</name>
    <name evidence="7" type="ORF">NCTC7878_02159</name>
</gene>
<feature type="transmembrane region" description="Helical" evidence="5">
    <location>
        <begin position="66"/>
        <end position="86"/>
    </location>
</feature>
<dbReference type="PANTHER" id="PTHR37422:SF13">
    <property type="entry name" value="LIPOPOLYSACCHARIDE BIOSYNTHESIS PROTEIN PA4999-RELATED"/>
    <property type="match status" value="1"/>
</dbReference>
<feature type="domain" description="O-antigen ligase-related" evidence="6">
    <location>
        <begin position="192"/>
        <end position="345"/>
    </location>
</feature>
<dbReference type="Pfam" id="PF04932">
    <property type="entry name" value="Wzy_C"/>
    <property type="match status" value="1"/>
</dbReference>
<feature type="transmembrane region" description="Helical" evidence="5">
    <location>
        <begin position="122"/>
        <end position="141"/>
    </location>
</feature>
<feature type="transmembrane region" description="Helical" evidence="5">
    <location>
        <begin position="38"/>
        <end position="54"/>
    </location>
</feature>
<dbReference type="PANTHER" id="PTHR37422">
    <property type="entry name" value="TEICHURONIC ACID BIOSYNTHESIS PROTEIN TUAE"/>
    <property type="match status" value="1"/>
</dbReference>
<name>A0A2X2K2S1_STAAU</name>
<feature type="transmembrane region" description="Helical" evidence="5">
    <location>
        <begin position="495"/>
        <end position="518"/>
    </location>
</feature>
<proteinExistence type="predicted"/>
<feature type="transmembrane region" description="Helical" evidence="5">
    <location>
        <begin position="365"/>
        <end position="382"/>
    </location>
</feature>
<feature type="transmembrane region" description="Helical" evidence="5">
    <location>
        <begin position="195"/>
        <end position="221"/>
    </location>
</feature>
<feature type="transmembrane region" description="Helical" evidence="5">
    <location>
        <begin position="451"/>
        <end position="474"/>
    </location>
</feature>
<evidence type="ECO:0000313" key="7">
    <source>
        <dbReference type="EMBL" id="SPZ98756.1"/>
    </source>
</evidence>
<evidence type="ECO:0000256" key="4">
    <source>
        <dbReference type="ARBA" id="ARBA00023136"/>
    </source>
</evidence>
<dbReference type="InterPro" id="IPR002797">
    <property type="entry name" value="Polysacc_synth"/>
</dbReference>
<comment type="subcellular location">
    <subcellularLocation>
        <location evidence="1">Membrane</location>
        <topology evidence="1">Multi-pass membrane protein</topology>
    </subcellularLocation>
</comment>
<keyword evidence="7" id="KW-0436">Ligase</keyword>
<accession>A0A2X2K2S1</accession>
<feature type="transmembrane region" description="Helical" evidence="5">
    <location>
        <begin position="233"/>
        <end position="255"/>
    </location>
</feature>
<dbReference type="Proteomes" id="UP000249913">
    <property type="component" value="Unassembled WGS sequence"/>
</dbReference>
<dbReference type="InterPro" id="IPR051533">
    <property type="entry name" value="WaaL-like"/>
</dbReference>
<evidence type="ECO:0000256" key="5">
    <source>
        <dbReference type="SAM" id="Phobius"/>
    </source>
</evidence>
<keyword evidence="2 5" id="KW-0812">Transmembrane</keyword>
<feature type="transmembrane region" description="Helical" evidence="5">
    <location>
        <begin position="426"/>
        <end position="445"/>
    </location>
</feature>
<feature type="transmembrane region" description="Helical" evidence="5">
    <location>
        <begin position="289"/>
        <end position="309"/>
    </location>
</feature>
<evidence type="ECO:0000259" key="6">
    <source>
        <dbReference type="Pfam" id="PF04932"/>
    </source>
</evidence>
<keyword evidence="3 5" id="KW-1133">Transmembrane helix</keyword>
<protein>
    <submittedName>
        <fullName evidence="7">O-Antigen ligase family protein</fullName>
    </submittedName>
</protein>
<evidence type="ECO:0000313" key="8">
    <source>
        <dbReference type="Proteomes" id="UP000249913"/>
    </source>
</evidence>
<feature type="transmembrane region" description="Helical" evidence="5">
    <location>
        <begin position="98"/>
        <end position="115"/>
    </location>
</feature>
<dbReference type="EMBL" id="UAUX01000009">
    <property type="protein sequence ID" value="SPZ98756.1"/>
    <property type="molecule type" value="Genomic_DNA"/>
</dbReference>
<keyword evidence="4 5" id="KW-0472">Membrane</keyword>
<feature type="transmembrane region" description="Helical" evidence="5">
    <location>
        <begin position="329"/>
        <end position="353"/>
    </location>
</feature>
<feature type="transmembrane region" description="Helical" evidence="5">
    <location>
        <begin position="388"/>
        <end position="405"/>
    </location>
</feature>
<organism evidence="7 8">
    <name type="scientific">Staphylococcus aureus</name>
    <dbReference type="NCBI Taxonomy" id="1280"/>
    <lineage>
        <taxon>Bacteria</taxon>
        <taxon>Bacillati</taxon>
        <taxon>Bacillota</taxon>
        <taxon>Bacilli</taxon>
        <taxon>Bacillales</taxon>
        <taxon>Staphylococcaceae</taxon>
        <taxon>Staphylococcus</taxon>
    </lineage>
</organism>
<reference evidence="7 8" key="1">
    <citation type="submission" date="2018-06" db="EMBL/GenBank/DDBJ databases">
        <authorList>
            <consortium name="Pathogen Informatics"/>
            <person name="Doyle S."/>
        </authorList>
    </citation>
    <scope>NUCLEOTIDE SEQUENCE [LARGE SCALE GENOMIC DNA]</scope>
    <source>
        <strain evidence="7 8">NCTC7878</strain>
    </source>
</reference>
<evidence type="ECO:0000256" key="2">
    <source>
        <dbReference type="ARBA" id="ARBA00022692"/>
    </source>
</evidence>
<dbReference type="AlphaFoldDB" id="A0A2X2K2S1"/>
<evidence type="ECO:0000256" key="3">
    <source>
        <dbReference type="ARBA" id="ARBA00022989"/>
    </source>
</evidence>
<feature type="transmembrane region" description="Helical" evidence="5">
    <location>
        <begin position="167"/>
        <end position="183"/>
    </location>
</feature>
<dbReference type="Pfam" id="PF01943">
    <property type="entry name" value="Polysacc_synt"/>
    <property type="match status" value="1"/>
</dbReference>